<dbReference type="Proteomes" id="UP001278766">
    <property type="component" value="Unassembled WGS sequence"/>
</dbReference>
<dbReference type="RefSeq" id="XP_062659689.1">
    <property type="nucleotide sequence ID" value="XM_062798660.1"/>
</dbReference>
<evidence type="ECO:0000313" key="2">
    <source>
        <dbReference type="Proteomes" id="UP001278766"/>
    </source>
</evidence>
<keyword evidence="2" id="KW-1185">Reference proteome</keyword>
<evidence type="ECO:0000313" key="1">
    <source>
        <dbReference type="EMBL" id="KAK3296175.1"/>
    </source>
</evidence>
<dbReference type="EMBL" id="JAUEPN010000004">
    <property type="protein sequence ID" value="KAK3296175.1"/>
    <property type="molecule type" value="Genomic_DNA"/>
</dbReference>
<proteinExistence type="predicted"/>
<dbReference type="GeneID" id="87835608"/>
<name>A0AAE0HGR9_9PEZI</name>
<reference evidence="1" key="1">
    <citation type="journal article" date="2023" name="Mol. Phylogenet. Evol.">
        <title>Genome-scale phylogeny and comparative genomics of the fungal order Sordariales.</title>
        <authorList>
            <person name="Hensen N."/>
            <person name="Bonometti L."/>
            <person name="Westerberg I."/>
            <person name="Brannstrom I.O."/>
            <person name="Guillou S."/>
            <person name="Cros-Aarteil S."/>
            <person name="Calhoun S."/>
            <person name="Haridas S."/>
            <person name="Kuo A."/>
            <person name="Mondo S."/>
            <person name="Pangilinan J."/>
            <person name="Riley R."/>
            <person name="LaButti K."/>
            <person name="Andreopoulos B."/>
            <person name="Lipzen A."/>
            <person name="Chen C."/>
            <person name="Yan M."/>
            <person name="Daum C."/>
            <person name="Ng V."/>
            <person name="Clum A."/>
            <person name="Steindorff A."/>
            <person name="Ohm R.A."/>
            <person name="Martin F."/>
            <person name="Silar P."/>
            <person name="Natvig D.O."/>
            <person name="Lalanne C."/>
            <person name="Gautier V."/>
            <person name="Ament-Velasquez S.L."/>
            <person name="Kruys A."/>
            <person name="Hutchinson M.I."/>
            <person name="Powell A.J."/>
            <person name="Barry K."/>
            <person name="Miller A.N."/>
            <person name="Grigoriev I.V."/>
            <person name="Debuchy R."/>
            <person name="Gladieux P."/>
            <person name="Hiltunen Thoren M."/>
            <person name="Johannesson H."/>
        </authorList>
    </citation>
    <scope>NUCLEOTIDE SEQUENCE</scope>
    <source>
        <strain evidence="1">CBS 168.71</strain>
    </source>
</reference>
<sequence length="76" mass="8509">MCTVRVGRTRNHHMASRRPITTVLMGMPLHLPSQDIACPHGTAQPRTFCRYRIPRGRRAPLTAGVLSSVQARFNVT</sequence>
<protein>
    <submittedName>
        <fullName evidence="1">Uncharacterized protein</fullName>
    </submittedName>
</protein>
<organism evidence="1 2">
    <name type="scientific">Chaetomium fimeti</name>
    <dbReference type="NCBI Taxonomy" id="1854472"/>
    <lineage>
        <taxon>Eukaryota</taxon>
        <taxon>Fungi</taxon>
        <taxon>Dikarya</taxon>
        <taxon>Ascomycota</taxon>
        <taxon>Pezizomycotina</taxon>
        <taxon>Sordariomycetes</taxon>
        <taxon>Sordariomycetidae</taxon>
        <taxon>Sordariales</taxon>
        <taxon>Chaetomiaceae</taxon>
        <taxon>Chaetomium</taxon>
    </lineage>
</organism>
<reference evidence="1" key="2">
    <citation type="submission" date="2023-06" db="EMBL/GenBank/DDBJ databases">
        <authorList>
            <consortium name="Lawrence Berkeley National Laboratory"/>
            <person name="Haridas S."/>
            <person name="Hensen N."/>
            <person name="Bonometti L."/>
            <person name="Westerberg I."/>
            <person name="Brannstrom I.O."/>
            <person name="Guillou S."/>
            <person name="Cros-Aarteil S."/>
            <person name="Calhoun S."/>
            <person name="Kuo A."/>
            <person name="Mondo S."/>
            <person name="Pangilinan J."/>
            <person name="Riley R."/>
            <person name="Labutti K."/>
            <person name="Andreopoulos B."/>
            <person name="Lipzen A."/>
            <person name="Chen C."/>
            <person name="Yanf M."/>
            <person name="Daum C."/>
            <person name="Ng V."/>
            <person name="Clum A."/>
            <person name="Steindorff A."/>
            <person name="Ohm R."/>
            <person name="Martin F."/>
            <person name="Silar P."/>
            <person name="Natvig D."/>
            <person name="Lalanne C."/>
            <person name="Gautier V."/>
            <person name="Ament-Velasquez S.L."/>
            <person name="Kruys A."/>
            <person name="Hutchinson M.I."/>
            <person name="Powell A.J."/>
            <person name="Barry K."/>
            <person name="Miller A.N."/>
            <person name="Grigoriev I.V."/>
            <person name="Debuchy R."/>
            <person name="Gladieux P."/>
            <person name="Thoren M.H."/>
            <person name="Johannesson H."/>
        </authorList>
    </citation>
    <scope>NUCLEOTIDE SEQUENCE</scope>
    <source>
        <strain evidence="1">CBS 168.71</strain>
    </source>
</reference>
<gene>
    <name evidence="1" type="ORF">B0H64DRAFT_164832</name>
</gene>
<dbReference type="AlphaFoldDB" id="A0AAE0HGR9"/>
<accession>A0AAE0HGR9</accession>
<comment type="caution">
    <text evidence="1">The sequence shown here is derived from an EMBL/GenBank/DDBJ whole genome shotgun (WGS) entry which is preliminary data.</text>
</comment>